<evidence type="ECO:0000256" key="1">
    <source>
        <dbReference type="SAM" id="MobiDB-lite"/>
    </source>
</evidence>
<dbReference type="GeneID" id="95578069"/>
<keyword evidence="3" id="KW-1185">Reference proteome</keyword>
<sequence>MTRHGQDHGRRPTTPSRAPGESGDPEARREADRAVLRDAGGGDDDGAGAHTAKRQRPGTGREEQVRPHHPQGGRPEPESGDG</sequence>
<proteinExistence type="predicted"/>
<dbReference type="RefSeq" id="WP_183064570.1">
    <property type="nucleotide sequence ID" value="NZ_CP102514.1"/>
</dbReference>
<feature type="compositionally biased region" description="Basic and acidic residues" evidence="1">
    <location>
        <begin position="25"/>
        <end position="36"/>
    </location>
</feature>
<reference evidence="2" key="1">
    <citation type="submission" date="2022-08" db="EMBL/GenBank/DDBJ databases">
        <authorList>
            <person name="Tian L."/>
        </authorList>
    </citation>
    <scope>NUCLEOTIDE SEQUENCE</scope>
    <source>
        <strain evidence="2">CM253</strain>
    </source>
</reference>
<evidence type="ECO:0000313" key="2">
    <source>
        <dbReference type="EMBL" id="UUY51373.1"/>
    </source>
</evidence>
<organism evidence="2 3">
    <name type="scientific">Streptomyces yangpuensis</name>
    <dbReference type="NCBI Taxonomy" id="1648182"/>
    <lineage>
        <taxon>Bacteria</taxon>
        <taxon>Bacillati</taxon>
        <taxon>Actinomycetota</taxon>
        <taxon>Actinomycetes</taxon>
        <taxon>Kitasatosporales</taxon>
        <taxon>Streptomycetaceae</taxon>
        <taxon>Streptomyces</taxon>
    </lineage>
</organism>
<dbReference type="EMBL" id="CP102514">
    <property type="protein sequence ID" value="UUY51373.1"/>
    <property type="molecule type" value="Genomic_DNA"/>
</dbReference>
<evidence type="ECO:0000313" key="3">
    <source>
        <dbReference type="Proteomes" id="UP001057738"/>
    </source>
</evidence>
<gene>
    <name evidence="2" type="ORF">NRK68_31565</name>
</gene>
<accession>A0ABY5Q5V8</accession>
<feature type="region of interest" description="Disordered" evidence="1">
    <location>
        <begin position="1"/>
        <end position="82"/>
    </location>
</feature>
<name>A0ABY5Q5V8_9ACTN</name>
<protein>
    <submittedName>
        <fullName evidence="2">Uncharacterized protein</fullName>
    </submittedName>
</protein>
<dbReference type="Proteomes" id="UP001057738">
    <property type="component" value="Chromosome"/>
</dbReference>
<feature type="compositionally biased region" description="Basic and acidic residues" evidence="1">
    <location>
        <begin position="1"/>
        <end position="10"/>
    </location>
</feature>